<evidence type="ECO:0008006" key="3">
    <source>
        <dbReference type="Google" id="ProtNLM"/>
    </source>
</evidence>
<dbReference type="AlphaFoldDB" id="A0A5J4TX17"/>
<reference evidence="1 2" key="1">
    <citation type="submission" date="2019-03" db="EMBL/GenBank/DDBJ databases">
        <title>Single cell metagenomics reveals metabolic interactions within the superorganism composed of flagellate Streblomastix strix and complex community of Bacteroidetes bacteria on its surface.</title>
        <authorList>
            <person name="Treitli S.C."/>
            <person name="Kolisko M."/>
            <person name="Husnik F."/>
            <person name="Keeling P."/>
            <person name="Hampl V."/>
        </authorList>
    </citation>
    <scope>NUCLEOTIDE SEQUENCE [LARGE SCALE GENOMIC DNA]</scope>
    <source>
        <strain evidence="1">ST1C</strain>
    </source>
</reference>
<gene>
    <name evidence="1" type="ORF">EZS28_041835</name>
</gene>
<evidence type="ECO:0000313" key="1">
    <source>
        <dbReference type="EMBL" id="KAA6362638.1"/>
    </source>
</evidence>
<dbReference type="InterPro" id="IPR029039">
    <property type="entry name" value="Flavoprotein-like_sf"/>
</dbReference>
<accession>A0A5J4TX17</accession>
<dbReference type="SUPFAM" id="SSF52218">
    <property type="entry name" value="Flavoproteins"/>
    <property type="match status" value="1"/>
</dbReference>
<organism evidence="1 2">
    <name type="scientific">Streblomastix strix</name>
    <dbReference type="NCBI Taxonomy" id="222440"/>
    <lineage>
        <taxon>Eukaryota</taxon>
        <taxon>Metamonada</taxon>
        <taxon>Preaxostyla</taxon>
        <taxon>Oxymonadida</taxon>
        <taxon>Streblomastigidae</taxon>
        <taxon>Streblomastix</taxon>
    </lineage>
</organism>
<protein>
    <recommendedName>
        <fullName evidence="3">Flavodoxin-like domain-containing protein</fullName>
    </recommendedName>
</protein>
<name>A0A5J4TX17_9EUKA</name>
<sequence length="188" mass="21183">MALALIVYYSLTTNTKFVSDLIVEELNKNNIQATVEVVSYSGVKPGFFSTINQGFKMLGSNSQKLDSPPQNDPRKFKYVLFGGPVWWYKIAPPLNEWLKTVEYDPESTNFAAFITCGSSGYEKGFKQIEDITKKPLTSKLHFVAKELSKNTEDVHKKVEEFVKALIAQRNVAHIDVKEVKTLGKGNEL</sequence>
<proteinExistence type="predicted"/>
<evidence type="ECO:0000313" key="2">
    <source>
        <dbReference type="Proteomes" id="UP000324800"/>
    </source>
</evidence>
<dbReference type="EMBL" id="SNRW01023920">
    <property type="protein sequence ID" value="KAA6362638.1"/>
    <property type="molecule type" value="Genomic_DNA"/>
</dbReference>
<dbReference type="Proteomes" id="UP000324800">
    <property type="component" value="Unassembled WGS sequence"/>
</dbReference>
<dbReference type="Gene3D" id="3.40.50.360">
    <property type="match status" value="1"/>
</dbReference>
<comment type="caution">
    <text evidence="1">The sequence shown here is derived from an EMBL/GenBank/DDBJ whole genome shotgun (WGS) entry which is preliminary data.</text>
</comment>